<dbReference type="GO" id="GO:0005524">
    <property type="term" value="F:ATP binding"/>
    <property type="evidence" value="ECO:0007669"/>
    <property type="project" value="UniProtKB-UniRule"/>
</dbReference>
<comment type="similarity">
    <text evidence="14">Belongs to the two pore domain potassium channel (TC 1.A.1.8) family.</text>
</comment>
<dbReference type="GO" id="GO:0005267">
    <property type="term" value="F:potassium channel activity"/>
    <property type="evidence" value="ECO:0007669"/>
    <property type="project" value="InterPro"/>
</dbReference>
<dbReference type="PROSITE" id="PS00108">
    <property type="entry name" value="PROTEIN_KINASE_ST"/>
    <property type="match status" value="1"/>
</dbReference>
<dbReference type="Pfam" id="PF00069">
    <property type="entry name" value="Pkinase"/>
    <property type="match status" value="1"/>
</dbReference>
<evidence type="ECO:0000313" key="19">
    <source>
        <dbReference type="Proteomes" id="UP000494106"/>
    </source>
</evidence>
<evidence type="ECO:0000256" key="13">
    <source>
        <dbReference type="PROSITE-ProRule" id="PRU10141"/>
    </source>
</evidence>
<dbReference type="PROSITE" id="PS50011">
    <property type="entry name" value="PROTEIN_KINASE_DOM"/>
    <property type="match status" value="1"/>
</dbReference>
<reference evidence="18 19" key="1">
    <citation type="submission" date="2020-04" db="EMBL/GenBank/DDBJ databases">
        <authorList>
            <person name="Wallbank WR R."/>
            <person name="Pardo Diaz C."/>
            <person name="Kozak K."/>
            <person name="Martin S."/>
            <person name="Jiggins C."/>
            <person name="Moest M."/>
            <person name="Warren A I."/>
            <person name="Byers J.R.P. K."/>
            <person name="Montejo-Kovacevich G."/>
            <person name="Yen C E."/>
        </authorList>
    </citation>
    <scope>NUCLEOTIDE SEQUENCE [LARGE SCALE GENOMIC DNA]</scope>
</reference>
<evidence type="ECO:0000256" key="6">
    <source>
        <dbReference type="ARBA" id="ARBA00022741"/>
    </source>
</evidence>
<dbReference type="PANTHER" id="PTHR24353:SF152">
    <property type="entry name" value="UT01108P-RELATED"/>
    <property type="match status" value="1"/>
</dbReference>
<dbReference type="GO" id="GO:0005952">
    <property type="term" value="C:cAMP-dependent protein kinase complex"/>
    <property type="evidence" value="ECO:0007669"/>
    <property type="project" value="TreeGrafter"/>
</dbReference>
<dbReference type="InterPro" id="IPR017441">
    <property type="entry name" value="Protein_kinase_ATP_BS"/>
</dbReference>
<evidence type="ECO:0000313" key="18">
    <source>
        <dbReference type="EMBL" id="CAB3228494.1"/>
    </source>
</evidence>
<keyword evidence="3" id="KW-0723">Serine/threonine-protein kinase</keyword>
<evidence type="ECO:0000256" key="9">
    <source>
        <dbReference type="ARBA" id="ARBA00022989"/>
    </source>
</evidence>
<keyword evidence="7" id="KW-0418">Kinase</keyword>
<keyword evidence="8 13" id="KW-0067">ATP-binding</keyword>
<feature type="transmembrane region" description="Helical" evidence="15">
    <location>
        <begin position="427"/>
        <end position="446"/>
    </location>
</feature>
<dbReference type="Proteomes" id="UP000494106">
    <property type="component" value="Unassembled WGS sequence"/>
</dbReference>
<keyword evidence="5 14" id="KW-0812">Transmembrane</keyword>
<feature type="binding site" evidence="13">
    <location>
        <position position="89"/>
    </location>
    <ligand>
        <name>ATP</name>
        <dbReference type="ChEBI" id="CHEBI:30616"/>
    </ligand>
</feature>
<dbReference type="PROSITE" id="PS51285">
    <property type="entry name" value="AGC_KINASE_CTER"/>
    <property type="match status" value="1"/>
</dbReference>
<organism evidence="18 19">
    <name type="scientific">Arctia plantaginis</name>
    <name type="common">Wood tiger moth</name>
    <name type="synonym">Phalaena plantaginis</name>
    <dbReference type="NCBI Taxonomy" id="874455"/>
    <lineage>
        <taxon>Eukaryota</taxon>
        <taxon>Metazoa</taxon>
        <taxon>Ecdysozoa</taxon>
        <taxon>Arthropoda</taxon>
        <taxon>Hexapoda</taxon>
        <taxon>Insecta</taxon>
        <taxon>Pterygota</taxon>
        <taxon>Neoptera</taxon>
        <taxon>Endopterygota</taxon>
        <taxon>Lepidoptera</taxon>
        <taxon>Glossata</taxon>
        <taxon>Ditrysia</taxon>
        <taxon>Noctuoidea</taxon>
        <taxon>Erebidae</taxon>
        <taxon>Arctiinae</taxon>
        <taxon>Arctia</taxon>
    </lineage>
</organism>
<feature type="domain" description="AGC-kinase C-terminal" evidence="17">
    <location>
        <begin position="305"/>
        <end position="362"/>
    </location>
</feature>
<dbReference type="Gene3D" id="3.30.200.20">
    <property type="entry name" value="Phosphorylase Kinase, domain 1"/>
    <property type="match status" value="1"/>
</dbReference>
<dbReference type="Gene3D" id="1.10.287.70">
    <property type="match status" value="1"/>
</dbReference>
<evidence type="ECO:0000259" key="17">
    <source>
        <dbReference type="PROSITE" id="PS51285"/>
    </source>
</evidence>
<evidence type="ECO:0000256" key="7">
    <source>
        <dbReference type="ARBA" id="ARBA00022777"/>
    </source>
</evidence>
<dbReference type="SUPFAM" id="SSF81324">
    <property type="entry name" value="Voltage-gated potassium channels"/>
    <property type="match status" value="2"/>
</dbReference>
<evidence type="ECO:0000256" key="2">
    <source>
        <dbReference type="ARBA" id="ARBA00022448"/>
    </source>
</evidence>
<accession>A0A8S0Z833</accession>
<dbReference type="InterPro" id="IPR000961">
    <property type="entry name" value="AGC-kinase_C"/>
</dbReference>
<dbReference type="PANTHER" id="PTHR24353">
    <property type="entry name" value="CYCLIC NUCLEOTIDE-DEPENDENT PROTEIN KINASE"/>
    <property type="match status" value="1"/>
</dbReference>
<keyword evidence="19" id="KW-1185">Reference proteome</keyword>
<keyword evidence="9 15" id="KW-1133">Transmembrane helix</keyword>
<dbReference type="SUPFAM" id="SSF56112">
    <property type="entry name" value="Protein kinase-like (PK-like)"/>
    <property type="match status" value="1"/>
</dbReference>
<evidence type="ECO:0000259" key="16">
    <source>
        <dbReference type="PROSITE" id="PS50011"/>
    </source>
</evidence>
<keyword evidence="4" id="KW-0808">Transferase</keyword>
<proteinExistence type="inferred from homology"/>
<evidence type="ECO:0000256" key="1">
    <source>
        <dbReference type="ARBA" id="ARBA00004141"/>
    </source>
</evidence>
<dbReference type="GO" id="GO:0005634">
    <property type="term" value="C:nucleus"/>
    <property type="evidence" value="ECO:0007669"/>
    <property type="project" value="TreeGrafter"/>
</dbReference>
<dbReference type="InterPro" id="IPR003280">
    <property type="entry name" value="2pore_dom_K_chnl"/>
</dbReference>
<dbReference type="GO" id="GO:0005829">
    <property type="term" value="C:cytosol"/>
    <property type="evidence" value="ECO:0007669"/>
    <property type="project" value="TreeGrafter"/>
</dbReference>
<dbReference type="InterPro" id="IPR013099">
    <property type="entry name" value="K_chnl_dom"/>
</dbReference>
<dbReference type="InterPro" id="IPR011009">
    <property type="entry name" value="Kinase-like_dom_sf"/>
</dbReference>
<comment type="subcellular location">
    <subcellularLocation>
        <location evidence="1">Membrane</location>
        <topology evidence="1">Multi-pass membrane protein</topology>
    </subcellularLocation>
</comment>
<sequence>MTVEKPGEKSKGYTHAAQASHTRYLQMLKQEFESRFNSNEKGVNRSPDDFDIINTLGMGAFGTVFLARDRLSYEYNALKSIEKEIVVKKKTIKYIITEKKVLQSLNFPFVMHMEYTSKDNCYVYFILPFESGGELYHLLKKTGTFAEELVQFYAAQVTLALEYLHHCNVIHRDLKPENVMINESGYIKLTDFGFCKVLKGRTWTLCGTPEYLAPEIILSKGYSYSVDWWALGVLIFEMMTGYPPFYSPEPIQLYEKILSGQFKCPGTMPRECKLLIKRLLEVDPNKRYGSLKSGVYDIKSHEWFFDMKWDSILHKKVTPPYIPVTDKDDLTNFPQIEVTNLKKLPVFRALEYPAEVQKQEFHRERLLTERWNLIRFVSGRSNATSSDGVEKLLSDHLAVYERVLEEASSSGLALEVENNFPPSEEKWSILQAVFFSSTVLTTIGYGNIVPETFWGRLFCIAYALIGIPLTLTVIADLGRVFATVVSIIGKQLPALPKCCSRGLEANPAGQRSLYALGAVGFLFVYLSAGACLFKMWEDDWSFYDGFYFCFITMTTIGFGDLVPKRPKYMLICTLYILIGLALTSTIIELVRRQYARSWQQLRALSGPLADTLRRLGDAGRGVDVSALHSDLRKVLTVVTMPRLSGAGGNALTDKRRLELEAAVEAVIRDITAPVTTQKPPIVQIVIYESSV</sequence>
<evidence type="ECO:0000256" key="10">
    <source>
        <dbReference type="ARBA" id="ARBA00023065"/>
    </source>
</evidence>
<evidence type="ECO:0000256" key="11">
    <source>
        <dbReference type="ARBA" id="ARBA00023136"/>
    </source>
</evidence>
<dbReference type="GO" id="GO:0004691">
    <property type="term" value="F:cAMP-dependent protein kinase activity"/>
    <property type="evidence" value="ECO:0007669"/>
    <property type="project" value="TreeGrafter"/>
</dbReference>
<comment type="caution">
    <text evidence="18">The sequence shown here is derived from an EMBL/GenBank/DDBJ whole genome shotgun (WGS) entry which is preliminary data.</text>
</comment>
<dbReference type="GO" id="GO:0007476">
    <property type="term" value="P:imaginal disc-derived wing morphogenesis"/>
    <property type="evidence" value="ECO:0007669"/>
    <property type="project" value="UniProtKB-ARBA"/>
</dbReference>
<name>A0A8S0Z833_ARCPL</name>
<dbReference type="InterPro" id="IPR000719">
    <property type="entry name" value="Prot_kinase_dom"/>
</dbReference>
<evidence type="ECO:0000256" key="12">
    <source>
        <dbReference type="ARBA" id="ARBA00023303"/>
    </source>
</evidence>
<dbReference type="InterPro" id="IPR008271">
    <property type="entry name" value="Ser/Thr_kinase_AS"/>
</dbReference>
<feature type="domain" description="Protein kinase" evidence="16">
    <location>
        <begin position="50"/>
        <end position="304"/>
    </location>
</feature>
<evidence type="ECO:0000256" key="5">
    <source>
        <dbReference type="ARBA" id="ARBA00022692"/>
    </source>
</evidence>
<evidence type="ECO:0000256" key="15">
    <source>
        <dbReference type="SAM" id="Phobius"/>
    </source>
</evidence>
<keyword evidence="12 14" id="KW-0407">Ion channel</keyword>
<keyword evidence="10 14" id="KW-0406">Ion transport</keyword>
<dbReference type="AlphaFoldDB" id="A0A8S0Z833"/>
<feature type="transmembrane region" description="Helical" evidence="15">
    <location>
        <begin position="453"/>
        <end position="475"/>
    </location>
</feature>
<evidence type="ECO:0000256" key="3">
    <source>
        <dbReference type="ARBA" id="ARBA00022527"/>
    </source>
</evidence>
<feature type="transmembrane region" description="Helical" evidence="15">
    <location>
        <begin position="568"/>
        <end position="590"/>
    </location>
</feature>
<dbReference type="FunFam" id="1.10.510.10:FF:000005">
    <property type="entry name" value="cAMP-dependent protein kinase catalytic subunit alpha"/>
    <property type="match status" value="1"/>
</dbReference>
<dbReference type="EMBL" id="CADEBC010000346">
    <property type="protein sequence ID" value="CAB3228494.1"/>
    <property type="molecule type" value="Genomic_DNA"/>
</dbReference>
<keyword evidence="2 14" id="KW-0813">Transport</keyword>
<dbReference type="SMART" id="SM00220">
    <property type="entry name" value="S_TKc"/>
    <property type="match status" value="1"/>
</dbReference>
<evidence type="ECO:0000256" key="8">
    <source>
        <dbReference type="ARBA" id="ARBA00022840"/>
    </source>
</evidence>
<dbReference type="OrthoDB" id="297496at2759"/>
<dbReference type="Pfam" id="PF07885">
    <property type="entry name" value="Ion_trans_2"/>
    <property type="match status" value="2"/>
</dbReference>
<dbReference type="Gene3D" id="1.10.510.10">
    <property type="entry name" value="Transferase(Phosphotransferase) domain 1"/>
    <property type="match status" value="1"/>
</dbReference>
<dbReference type="PROSITE" id="PS00107">
    <property type="entry name" value="PROTEIN_KINASE_ATP"/>
    <property type="match status" value="1"/>
</dbReference>
<gene>
    <name evidence="18" type="ORF">APLA_LOCUS3633</name>
</gene>
<feature type="transmembrane region" description="Helical" evidence="15">
    <location>
        <begin position="545"/>
        <end position="562"/>
    </location>
</feature>
<evidence type="ECO:0000256" key="4">
    <source>
        <dbReference type="ARBA" id="ARBA00022679"/>
    </source>
</evidence>
<keyword evidence="6 13" id="KW-0547">Nucleotide-binding</keyword>
<dbReference type="GO" id="GO:0016020">
    <property type="term" value="C:membrane"/>
    <property type="evidence" value="ECO:0007669"/>
    <property type="project" value="UniProtKB-SubCell"/>
</dbReference>
<protein>
    <submittedName>
        <fullName evidence="18">Uncharacterized protein</fullName>
    </submittedName>
</protein>
<keyword evidence="11 15" id="KW-0472">Membrane</keyword>
<evidence type="ECO:0000256" key="14">
    <source>
        <dbReference type="RuleBase" id="RU003857"/>
    </source>
</evidence>
<dbReference type="PRINTS" id="PR01333">
    <property type="entry name" value="2POREKCHANEL"/>
</dbReference>
<feature type="transmembrane region" description="Helical" evidence="15">
    <location>
        <begin position="513"/>
        <end position="533"/>
    </location>
</feature>